<keyword evidence="2" id="KW-1185">Reference proteome</keyword>
<protein>
    <recommendedName>
        <fullName evidence="3">Ig-like domain-containing protein</fullName>
    </recommendedName>
</protein>
<evidence type="ECO:0000313" key="2">
    <source>
        <dbReference type="Proteomes" id="UP000735302"/>
    </source>
</evidence>
<name>A0AAV3XZ54_9GAST</name>
<comment type="caution">
    <text evidence="1">The sequence shown here is derived from an EMBL/GenBank/DDBJ whole genome shotgun (WGS) entry which is preliminary data.</text>
</comment>
<dbReference type="Proteomes" id="UP000735302">
    <property type="component" value="Unassembled WGS sequence"/>
</dbReference>
<dbReference type="EMBL" id="BLXT01000298">
    <property type="protein sequence ID" value="GFN75729.1"/>
    <property type="molecule type" value="Genomic_DNA"/>
</dbReference>
<organism evidence="1 2">
    <name type="scientific">Plakobranchus ocellatus</name>
    <dbReference type="NCBI Taxonomy" id="259542"/>
    <lineage>
        <taxon>Eukaryota</taxon>
        <taxon>Metazoa</taxon>
        <taxon>Spiralia</taxon>
        <taxon>Lophotrochozoa</taxon>
        <taxon>Mollusca</taxon>
        <taxon>Gastropoda</taxon>
        <taxon>Heterobranchia</taxon>
        <taxon>Euthyneura</taxon>
        <taxon>Panpulmonata</taxon>
        <taxon>Sacoglossa</taxon>
        <taxon>Placobranchoidea</taxon>
        <taxon>Plakobranchidae</taxon>
        <taxon>Plakobranchus</taxon>
    </lineage>
</organism>
<dbReference type="AlphaFoldDB" id="A0AAV3XZ54"/>
<evidence type="ECO:0008006" key="3">
    <source>
        <dbReference type="Google" id="ProtNLM"/>
    </source>
</evidence>
<reference evidence="1 2" key="1">
    <citation type="journal article" date="2021" name="Elife">
        <title>Chloroplast acquisition without the gene transfer in kleptoplastic sea slugs, Plakobranchus ocellatus.</title>
        <authorList>
            <person name="Maeda T."/>
            <person name="Takahashi S."/>
            <person name="Yoshida T."/>
            <person name="Shimamura S."/>
            <person name="Takaki Y."/>
            <person name="Nagai Y."/>
            <person name="Toyoda A."/>
            <person name="Suzuki Y."/>
            <person name="Arimoto A."/>
            <person name="Ishii H."/>
            <person name="Satoh N."/>
            <person name="Nishiyama T."/>
            <person name="Hasebe M."/>
            <person name="Maruyama T."/>
            <person name="Minagawa J."/>
            <person name="Obokata J."/>
            <person name="Shigenobu S."/>
        </authorList>
    </citation>
    <scope>NUCLEOTIDE SEQUENCE [LARGE SCALE GENOMIC DNA]</scope>
</reference>
<accession>A0AAV3XZ54</accession>
<evidence type="ECO:0000313" key="1">
    <source>
        <dbReference type="EMBL" id="GFN75729.1"/>
    </source>
</evidence>
<sequence>MLDRPSIRKNKQVYICHLDQCFIHGSQYQRKRCTVFLHSLDPYGSNRQATNSALWSKDHLPERTSRCTSVTSINVSYIEASIKERGVQFSCSLDPYGSNRQATDSALWSKDHLSERTSRCTSVTSINVSYMEASIKERGVQFSCSLDPYGSNRHGFSTLEQGPSDGFYVCPTQVMQQERDSRQFSHFFHLNDKTSYTARGQPGHDPLHKIQLLHNHLREWTVESVVLKSGCSGHSVLWSWTAVLNFLIFAPSLPVLHECAQPEAEHRHR</sequence>
<proteinExistence type="predicted"/>
<gene>
    <name evidence="1" type="ORF">PoB_000223500</name>
</gene>